<dbReference type="PRINTS" id="PR00410">
    <property type="entry name" value="PHEHYDRXLASE"/>
</dbReference>
<accession>A0A3P3ZR46</accession>
<dbReference type="CDD" id="cd06194">
    <property type="entry name" value="FNR_N-term_Iron_sulfur_binding"/>
    <property type="match status" value="1"/>
</dbReference>
<dbReference type="Pfam" id="PF00175">
    <property type="entry name" value="NAD_binding_1"/>
    <property type="match status" value="1"/>
</dbReference>
<dbReference type="InterPro" id="IPR050415">
    <property type="entry name" value="MRET"/>
</dbReference>
<feature type="domain" description="FAD-binding FR-type" evidence="2">
    <location>
        <begin position="89"/>
        <end position="187"/>
    </location>
</feature>
<keyword evidence="3" id="KW-0560">Oxidoreductase</keyword>
<feature type="domain" description="2Fe-2S ferredoxin-type" evidence="1">
    <location>
        <begin position="1"/>
        <end position="88"/>
    </location>
</feature>
<dbReference type="SUPFAM" id="SSF63380">
    <property type="entry name" value="Riboflavin synthase domain-like"/>
    <property type="match status" value="1"/>
</dbReference>
<dbReference type="EC" id="1.18.1.7" evidence="3"/>
<organism evidence="3">
    <name type="scientific">mine drainage metagenome</name>
    <dbReference type="NCBI Taxonomy" id="410659"/>
    <lineage>
        <taxon>unclassified sequences</taxon>
        <taxon>metagenomes</taxon>
        <taxon>ecological metagenomes</taxon>
    </lineage>
</organism>
<evidence type="ECO:0000259" key="1">
    <source>
        <dbReference type="PROSITE" id="PS51085"/>
    </source>
</evidence>
<dbReference type="InterPro" id="IPR017927">
    <property type="entry name" value="FAD-bd_FR_type"/>
</dbReference>
<dbReference type="InterPro" id="IPR012675">
    <property type="entry name" value="Beta-grasp_dom_sf"/>
</dbReference>
<dbReference type="InterPro" id="IPR017938">
    <property type="entry name" value="Riboflavin_synthase-like_b-brl"/>
</dbReference>
<dbReference type="Pfam" id="PF00111">
    <property type="entry name" value="Fer2"/>
    <property type="match status" value="1"/>
</dbReference>
<reference evidence="3" key="1">
    <citation type="submission" date="2018-10" db="EMBL/GenBank/DDBJ databases">
        <authorList>
            <person name="Plewniak F."/>
        </authorList>
    </citation>
    <scope>NUCLEOTIDE SEQUENCE</scope>
</reference>
<dbReference type="InterPro" id="IPR039261">
    <property type="entry name" value="FNR_nucleotide-bd"/>
</dbReference>
<dbReference type="PANTHER" id="PTHR47354:SF5">
    <property type="entry name" value="PROTEIN RFBI"/>
    <property type="match status" value="1"/>
</dbReference>
<dbReference type="SUPFAM" id="SSF54292">
    <property type="entry name" value="2Fe-2S ferredoxin-like"/>
    <property type="match status" value="1"/>
</dbReference>
<dbReference type="InterPro" id="IPR008333">
    <property type="entry name" value="Cbr1-like_FAD-bd_dom"/>
</dbReference>
<dbReference type="Gene3D" id="3.40.50.80">
    <property type="entry name" value="Nucleotide-binding domain of ferredoxin-NADP reductase (FNR) module"/>
    <property type="match status" value="1"/>
</dbReference>
<dbReference type="GO" id="GO:0016491">
    <property type="term" value="F:oxidoreductase activity"/>
    <property type="evidence" value="ECO:0007669"/>
    <property type="project" value="UniProtKB-KW"/>
</dbReference>
<dbReference type="PANTHER" id="PTHR47354">
    <property type="entry name" value="NADH OXIDOREDUCTASE HCR"/>
    <property type="match status" value="1"/>
</dbReference>
<evidence type="ECO:0000313" key="3">
    <source>
        <dbReference type="EMBL" id="VAY89255.1"/>
    </source>
</evidence>
<evidence type="ECO:0000259" key="2">
    <source>
        <dbReference type="PROSITE" id="PS51384"/>
    </source>
</evidence>
<dbReference type="Gene3D" id="3.10.20.30">
    <property type="match status" value="1"/>
</dbReference>
<dbReference type="InterPro" id="IPR001433">
    <property type="entry name" value="OxRdtase_FAD/NAD-bd"/>
</dbReference>
<dbReference type="Pfam" id="PF00970">
    <property type="entry name" value="FAD_binding_6"/>
    <property type="match status" value="1"/>
</dbReference>
<dbReference type="PROSITE" id="PS51085">
    <property type="entry name" value="2FE2S_FER_2"/>
    <property type="match status" value="1"/>
</dbReference>
<sequence>MTILRFQGQDFMYEAPRTVLESLAEHGVEIPSGCRAGVCQSCLMRCLEGEVPAGAQEGLKPALVAQGYFLACRARPSSDLTVALADAEGLRQRAHVLAVESLNQEIVALRLKPERPLDYRAGQYLRLYRQADLSRCYSLASVPTLDDWLELHIRRIPEGRVSAWVHDQLRVGAQVEIGDSLGQCFYTPGQEEQTLLLLGTGSGLAPLYGIVRDALAQGHRGPIWLYHGSFTVEGLYRQAALQRLAGQFPNFHYVPCVDRAGPEALALNARVGTVLEAAVSDHRVFAHYRVFLCGHPDMVKDARLKIFLGGASMAEIHADPFLPSGT</sequence>
<dbReference type="InterPro" id="IPR001041">
    <property type="entry name" value="2Fe-2S_ferredoxin-type"/>
</dbReference>
<dbReference type="Gene3D" id="2.40.30.10">
    <property type="entry name" value="Translation factors"/>
    <property type="match status" value="1"/>
</dbReference>
<gene>
    <name evidence="3" type="primary">nagAa</name>
    <name evidence="3" type="ORF">CARN8_5960016</name>
</gene>
<dbReference type="EMBL" id="UOYP01000552">
    <property type="protein sequence ID" value="VAY89255.1"/>
    <property type="molecule type" value="Genomic_DNA"/>
</dbReference>
<dbReference type="GO" id="GO:0051536">
    <property type="term" value="F:iron-sulfur cluster binding"/>
    <property type="evidence" value="ECO:0007669"/>
    <property type="project" value="InterPro"/>
</dbReference>
<dbReference type="CDD" id="cd00207">
    <property type="entry name" value="fer2"/>
    <property type="match status" value="1"/>
</dbReference>
<dbReference type="PROSITE" id="PS51384">
    <property type="entry name" value="FAD_FR"/>
    <property type="match status" value="1"/>
</dbReference>
<dbReference type="AlphaFoldDB" id="A0A3P3ZR46"/>
<protein>
    <submittedName>
        <fullName evidence="3">Ferredoxin--NAD(P)(+) reductase</fullName>
        <ecNumber evidence="3">1.18.1.7</ecNumber>
    </submittedName>
</protein>
<name>A0A3P3ZR46_9ZZZZ</name>
<proteinExistence type="predicted"/>
<dbReference type="InterPro" id="IPR036010">
    <property type="entry name" value="2Fe-2S_ferredoxin-like_sf"/>
</dbReference>
<dbReference type="SUPFAM" id="SSF52343">
    <property type="entry name" value="Ferredoxin reductase-like, C-terminal NADP-linked domain"/>
    <property type="match status" value="1"/>
</dbReference>